<evidence type="ECO:0000256" key="4">
    <source>
        <dbReference type="ARBA" id="ARBA00020268"/>
    </source>
</evidence>
<comment type="subcellular location">
    <subcellularLocation>
        <location evidence="2">Cell membrane</location>
        <topology evidence="2">Multi-pass membrane protein</topology>
    </subcellularLocation>
</comment>
<keyword evidence="11 13" id="KW-0472">Membrane</keyword>
<gene>
    <name evidence="14" type="ORF">SAMN05421767_11712</name>
</gene>
<dbReference type="Pfam" id="PF01554">
    <property type="entry name" value="MatE"/>
    <property type="match status" value="2"/>
</dbReference>
<evidence type="ECO:0000256" key="11">
    <source>
        <dbReference type="ARBA" id="ARBA00023136"/>
    </source>
</evidence>
<keyword evidence="7" id="KW-1003">Cell membrane</keyword>
<protein>
    <recommendedName>
        <fullName evidence="4">Probable multidrug resistance protein NorM</fullName>
    </recommendedName>
    <alternativeName>
        <fullName evidence="12">Multidrug-efflux transporter</fullName>
    </alternativeName>
</protein>
<feature type="transmembrane region" description="Helical" evidence="13">
    <location>
        <begin position="250"/>
        <end position="272"/>
    </location>
</feature>
<dbReference type="GO" id="GO:0006811">
    <property type="term" value="P:monoatomic ion transport"/>
    <property type="evidence" value="ECO:0007669"/>
    <property type="project" value="UniProtKB-KW"/>
</dbReference>
<dbReference type="InterPro" id="IPR048279">
    <property type="entry name" value="MdtK-like"/>
</dbReference>
<comment type="similarity">
    <text evidence="3">Belongs to the multi antimicrobial extrusion (MATE) (TC 2.A.66.1) family.</text>
</comment>
<evidence type="ECO:0000256" key="1">
    <source>
        <dbReference type="ARBA" id="ARBA00003408"/>
    </source>
</evidence>
<feature type="transmembrane region" description="Helical" evidence="13">
    <location>
        <begin position="401"/>
        <end position="421"/>
    </location>
</feature>
<evidence type="ECO:0000256" key="12">
    <source>
        <dbReference type="ARBA" id="ARBA00031636"/>
    </source>
</evidence>
<feature type="transmembrane region" description="Helical" evidence="13">
    <location>
        <begin position="147"/>
        <end position="170"/>
    </location>
</feature>
<feature type="transmembrane region" description="Helical" evidence="13">
    <location>
        <begin position="433"/>
        <end position="452"/>
    </location>
</feature>
<feature type="transmembrane region" description="Helical" evidence="13">
    <location>
        <begin position="206"/>
        <end position="230"/>
    </location>
</feature>
<dbReference type="EMBL" id="FOGF01000017">
    <property type="protein sequence ID" value="SER06128.1"/>
    <property type="molecule type" value="Genomic_DNA"/>
</dbReference>
<name>A0A1H9L470_9LACT</name>
<keyword evidence="15" id="KW-1185">Reference proteome</keyword>
<feature type="transmembrane region" description="Helical" evidence="13">
    <location>
        <begin position="70"/>
        <end position="92"/>
    </location>
</feature>
<feature type="transmembrane region" description="Helical" evidence="13">
    <location>
        <begin position="359"/>
        <end position="380"/>
    </location>
</feature>
<dbReference type="GO" id="GO:0015297">
    <property type="term" value="F:antiporter activity"/>
    <property type="evidence" value="ECO:0007669"/>
    <property type="project" value="UniProtKB-KW"/>
</dbReference>
<dbReference type="Proteomes" id="UP000198556">
    <property type="component" value="Unassembled WGS sequence"/>
</dbReference>
<evidence type="ECO:0000313" key="14">
    <source>
        <dbReference type="EMBL" id="SER06128.1"/>
    </source>
</evidence>
<feature type="transmembrane region" description="Helical" evidence="13">
    <location>
        <begin position="22"/>
        <end position="42"/>
    </location>
</feature>
<dbReference type="InterPro" id="IPR002528">
    <property type="entry name" value="MATE_fam"/>
</dbReference>
<evidence type="ECO:0000256" key="3">
    <source>
        <dbReference type="ARBA" id="ARBA00010199"/>
    </source>
</evidence>
<keyword evidence="8 13" id="KW-0812">Transmembrane</keyword>
<evidence type="ECO:0000256" key="8">
    <source>
        <dbReference type="ARBA" id="ARBA00022692"/>
    </source>
</evidence>
<evidence type="ECO:0000256" key="9">
    <source>
        <dbReference type="ARBA" id="ARBA00022989"/>
    </source>
</evidence>
<evidence type="ECO:0000256" key="10">
    <source>
        <dbReference type="ARBA" id="ARBA00023065"/>
    </source>
</evidence>
<feature type="transmembrane region" description="Helical" evidence="13">
    <location>
        <begin position="104"/>
        <end position="127"/>
    </location>
</feature>
<comment type="function">
    <text evidence="1">Multidrug efflux pump.</text>
</comment>
<keyword evidence="10" id="KW-0406">Ion transport</keyword>
<feature type="transmembrane region" description="Helical" evidence="13">
    <location>
        <begin position="182"/>
        <end position="200"/>
    </location>
</feature>
<feature type="transmembrane region" description="Helical" evidence="13">
    <location>
        <begin position="337"/>
        <end position="353"/>
    </location>
</feature>
<keyword evidence="9 13" id="KW-1133">Transmembrane helix</keyword>
<dbReference type="OrthoDB" id="9806302at2"/>
<dbReference type="PIRSF" id="PIRSF006603">
    <property type="entry name" value="DinF"/>
    <property type="match status" value="1"/>
</dbReference>
<dbReference type="STRING" id="137733.SAMN05421767_11712"/>
<dbReference type="NCBIfam" id="TIGR00797">
    <property type="entry name" value="matE"/>
    <property type="match status" value="1"/>
</dbReference>
<dbReference type="CDD" id="cd13137">
    <property type="entry name" value="MATE_NorM_like"/>
    <property type="match status" value="1"/>
</dbReference>
<accession>A0A1H9L470</accession>
<dbReference type="RefSeq" id="WP_089746621.1">
    <property type="nucleotide sequence ID" value="NZ_FOGF01000017.1"/>
</dbReference>
<dbReference type="PANTHER" id="PTHR43298:SF2">
    <property type="entry name" value="FMN_FAD EXPORTER YEEO-RELATED"/>
    <property type="match status" value="1"/>
</dbReference>
<organism evidence="14 15">
    <name type="scientific">Granulicatella balaenopterae</name>
    <dbReference type="NCBI Taxonomy" id="137733"/>
    <lineage>
        <taxon>Bacteria</taxon>
        <taxon>Bacillati</taxon>
        <taxon>Bacillota</taxon>
        <taxon>Bacilli</taxon>
        <taxon>Lactobacillales</taxon>
        <taxon>Carnobacteriaceae</taxon>
        <taxon>Granulicatella</taxon>
    </lineage>
</organism>
<evidence type="ECO:0000256" key="7">
    <source>
        <dbReference type="ARBA" id="ARBA00022475"/>
    </source>
</evidence>
<feature type="transmembrane region" description="Helical" evidence="13">
    <location>
        <begin position="292"/>
        <end position="316"/>
    </location>
</feature>
<dbReference type="AlphaFoldDB" id="A0A1H9L470"/>
<dbReference type="GO" id="GO:0005886">
    <property type="term" value="C:plasma membrane"/>
    <property type="evidence" value="ECO:0007669"/>
    <property type="project" value="UniProtKB-SubCell"/>
</dbReference>
<keyword evidence="5" id="KW-0813">Transport</keyword>
<evidence type="ECO:0000256" key="5">
    <source>
        <dbReference type="ARBA" id="ARBA00022448"/>
    </source>
</evidence>
<dbReference type="InterPro" id="IPR050222">
    <property type="entry name" value="MATE_MdtK"/>
</dbReference>
<proteinExistence type="inferred from homology"/>
<keyword evidence="6" id="KW-0050">Antiport</keyword>
<evidence type="ECO:0000256" key="2">
    <source>
        <dbReference type="ARBA" id="ARBA00004651"/>
    </source>
</evidence>
<evidence type="ECO:0000313" key="15">
    <source>
        <dbReference type="Proteomes" id="UP000198556"/>
    </source>
</evidence>
<dbReference type="GO" id="GO:0042910">
    <property type="term" value="F:xenobiotic transmembrane transporter activity"/>
    <property type="evidence" value="ECO:0007669"/>
    <property type="project" value="InterPro"/>
</dbReference>
<evidence type="ECO:0000256" key="6">
    <source>
        <dbReference type="ARBA" id="ARBA00022449"/>
    </source>
</evidence>
<reference evidence="14 15" key="1">
    <citation type="submission" date="2016-10" db="EMBL/GenBank/DDBJ databases">
        <authorList>
            <person name="de Groot N.N."/>
        </authorList>
    </citation>
    <scope>NUCLEOTIDE SEQUENCE [LARGE SCALE GENOMIC DNA]</scope>
    <source>
        <strain evidence="14 15">DSM 15827</strain>
    </source>
</reference>
<dbReference type="PANTHER" id="PTHR43298">
    <property type="entry name" value="MULTIDRUG RESISTANCE PROTEIN NORM-RELATED"/>
    <property type="match status" value="1"/>
</dbReference>
<evidence type="ECO:0000256" key="13">
    <source>
        <dbReference type="SAM" id="Phobius"/>
    </source>
</evidence>
<sequence length="463" mass="50248">MTSDGDSVNHLAINQKQIRKDIMTIAWPVLIEVLLGSLFGMIDMMMLGKMPNQEIASASVAAVGMTNQPLYLGLSLIQALNIGGTAMIARYYGAKKYHRMESVLKHVMIIAMVFFAIPLAILGFIFAKPILSLMGAEPIALQTGLNYFRIIMVGFVFQAWNFTITAALRGIGQTKIPMKNNVIANFFNVIGNYVLIYGAFGFPALGVVGAGISTACANLLALILTFSYLLSGKSVIPFDLKKKFVFKKNIMLNFVSIGLPSAGEQLVLRLGVMTFLRIVSGLGTDVYAAHQIALSVLSLSFSPGQAFAITASSLVGKSLGEKSSNKAVRYARTISRLGIIFSCVMGVVFFVFGRDIASLYTGSPIIIQNTVIALSIVALIQPFQAHQLILTGVLRGAGDTVWTLISTFLGILVVRVSLGYLFVEVLALGLAGAWYAVLIDQLIRWAIIFGRFKTGKWKHIKIR</sequence>